<keyword evidence="3" id="KW-1185">Reference proteome</keyword>
<evidence type="ECO:0000313" key="3">
    <source>
        <dbReference type="Proteomes" id="UP001066276"/>
    </source>
</evidence>
<evidence type="ECO:0000313" key="2">
    <source>
        <dbReference type="EMBL" id="KAJ1197857.1"/>
    </source>
</evidence>
<accession>A0AAV7V936</accession>
<comment type="caution">
    <text evidence="2">The sequence shown here is derived from an EMBL/GenBank/DDBJ whole genome shotgun (WGS) entry which is preliminary data.</text>
</comment>
<evidence type="ECO:0000256" key="1">
    <source>
        <dbReference type="SAM" id="MobiDB-lite"/>
    </source>
</evidence>
<reference evidence="2" key="1">
    <citation type="journal article" date="2022" name="bioRxiv">
        <title>Sequencing and chromosome-scale assembly of the giantPleurodeles waltlgenome.</title>
        <authorList>
            <person name="Brown T."/>
            <person name="Elewa A."/>
            <person name="Iarovenko S."/>
            <person name="Subramanian E."/>
            <person name="Araus A.J."/>
            <person name="Petzold A."/>
            <person name="Susuki M."/>
            <person name="Suzuki K.-i.T."/>
            <person name="Hayashi T."/>
            <person name="Toyoda A."/>
            <person name="Oliveira C."/>
            <person name="Osipova E."/>
            <person name="Leigh N.D."/>
            <person name="Simon A."/>
            <person name="Yun M.H."/>
        </authorList>
    </citation>
    <scope>NUCLEOTIDE SEQUENCE</scope>
    <source>
        <strain evidence="2">20211129_DDA</strain>
        <tissue evidence="2">Liver</tissue>
    </source>
</reference>
<gene>
    <name evidence="2" type="ORF">NDU88_001702</name>
</gene>
<sequence>MTPWPARAAVHKGHKKRLPWPGPLFSLGQPGRNQLEKRKVNSPAAQEARASLWAHRTTDPGIAIEEEEPYLGASVSFQGHRRAPCPFRNQDKQEKQPAVIATAQEKQPAVIEGANTTP</sequence>
<feature type="region of interest" description="Disordered" evidence="1">
    <location>
        <begin position="1"/>
        <end position="24"/>
    </location>
</feature>
<dbReference type="AlphaFoldDB" id="A0AAV7V936"/>
<proteinExistence type="predicted"/>
<organism evidence="2 3">
    <name type="scientific">Pleurodeles waltl</name>
    <name type="common">Iberian ribbed newt</name>
    <dbReference type="NCBI Taxonomy" id="8319"/>
    <lineage>
        <taxon>Eukaryota</taxon>
        <taxon>Metazoa</taxon>
        <taxon>Chordata</taxon>
        <taxon>Craniata</taxon>
        <taxon>Vertebrata</taxon>
        <taxon>Euteleostomi</taxon>
        <taxon>Amphibia</taxon>
        <taxon>Batrachia</taxon>
        <taxon>Caudata</taxon>
        <taxon>Salamandroidea</taxon>
        <taxon>Salamandridae</taxon>
        <taxon>Pleurodelinae</taxon>
        <taxon>Pleurodeles</taxon>
    </lineage>
</organism>
<feature type="region of interest" description="Disordered" evidence="1">
    <location>
        <begin position="80"/>
        <end position="118"/>
    </location>
</feature>
<name>A0AAV7V936_PLEWA</name>
<dbReference type="Proteomes" id="UP001066276">
    <property type="component" value="Chromosome 2_1"/>
</dbReference>
<dbReference type="EMBL" id="JANPWB010000003">
    <property type="protein sequence ID" value="KAJ1197857.1"/>
    <property type="molecule type" value="Genomic_DNA"/>
</dbReference>
<feature type="compositionally biased region" description="Basic residues" evidence="1">
    <location>
        <begin position="9"/>
        <end position="18"/>
    </location>
</feature>
<protein>
    <submittedName>
        <fullName evidence="2">Uncharacterized protein</fullName>
    </submittedName>
</protein>